<dbReference type="InterPro" id="IPR000182">
    <property type="entry name" value="GNAT_dom"/>
</dbReference>
<dbReference type="PROSITE" id="PS51186">
    <property type="entry name" value="GNAT"/>
    <property type="match status" value="1"/>
</dbReference>
<keyword evidence="2" id="KW-0808">Transferase</keyword>
<dbReference type="GO" id="GO:0005737">
    <property type="term" value="C:cytoplasm"/>
    <property type="evidence" value="ECO:0007669"/>
    <property type="project" value="TreeGrafter"/>
</dbReference>
<evidence type="ECO:0000313" key="2">
    <source>
        <dbReference type="EMBL" id="PKR77730.1"/>
    </source>
</evidence>
<dbReference type="PANTHER" id="PTHR43441">
    <property type="entry name" value="RIBOSOMAL-PROTEIN-SERINE ACETYLTRANSFERASE"/>
    <property type="match status" value="1"/>
</dbReference>
<dbReference type="PANTHER" id="PTHR43441:SF12">
    <property type="entry name" value="RIBOSOMAL N-ACETYLTRANSFERASE YDAF-RELATED"/>
    <property type="match status" value="1"/>
</dbReference>
<reference evidence="2 3" key="1">
    <citation type="submission" date="2017-06" db="EMBL/GenBank/DDBJ databases">
        <title>the draft geome sequence of Illustriluteabacillus marina B3227.</title>
        <authorList>
            <person name="He R.-H."/>
            <person name="Du Z.-J."/>
        </authorList>
    </citation>
    <scope>NUCLEOTIDE SEQUENCE [LARGE SCALE GENOMIC DNA]</scope>
    <source>
        <strain evidence="2 3">B3227</strain>
    </source>
</reference>
<accession>A0A2I0QUG2</accession>
<dbReference type="RefSeq" id="WP_101331338.1">
    <property type="nucleotide sequence ID" value="NZ_PJNH01000002.1"/>
</dbReference>
<dbReference type="Proteomes" id="UP000243524">
    <property type="component" value="Unassembled WGS sequence"/>
</dbReference>
<comment type="caution">
    <text evidence="2">The sequence shown here is derived from an EMBL/GenBank/DDBJ whole genome shotgun (WGS) entry which is preliminary data.</text>
</comment>
<dbReference type="OrthoDB" id="9799321at2"/>
<proteinExistence type="predicted"/>
<gene>
    <name evidence="2" type="ORF">CEY16_07305</name>
</gene>
<dbReference type="GO" id="GO:1990189">
    <property type="term" value="F:protein N-terminal-serine acetyltransferase activity"/>
    <property type="evidence" value="ECO:0007669"/>
    <property type="project" value="TreeGrafter"/>
</dbReference>
<dbReference type="GO" id="GO:0008999">
    <property type="term" value="F:protein-N-terminal-alanine acetyltransferase activity"/>
    <property type="evidence" value="ECO:0007669"/>
    <property type="project" value="TreeGrafter"/>
</dbReference>
<protein>
    <submittedName>
        <fullName evidence="2">RimJ/RimL family protein N-acetyltransferase</fullName>
    </submittedName>
</protein>
<name>A0A2I0QUG2_9BACI</name>
<dbReference type="InterPro" id="IPR051908">
    <property type="entry name" value="Ribosomal_N-acetyltransferase"/>
</dbReference>
<dbReference type="CDD" id="cd04301">
    <property type="entry name" value="NAT_SF"/>
    <property type="match status" value="1"/>
</dbReference>
<dbReference type="InterPro" id="IPR016181">
    <property type="entry name" value="Acyl_CoA_acyltransferase"/>
</dbReference>
<evidence type="ECO:0000313" key="3">
    <source>
        <dbReference type="Proteomes" id="UP000243524"/>
    </source>
</evidence>
<evidence type="ECO:0000259" key="1">
    <source>
        <dbReference type="PROSITE" id="PS51186"/>
    </source>
</evidence>
<feature type="domain" description="N-acetyltransferase" evidence="1">
    <location>
        <begin position="10"/>
        <end position="176"/>
    </location>
</feature>
<organism evidence="2 3">
    <name type="scientific">Halalkalibacillus sediminis</name>
    <dbReference type="NCBI Taxonomy" id="2018042"/>
    <lineage>
        <taxon>Bacteria</taxon>
        <taxon>Bacillati</taxon>
        <taxon>Bacillota</taxon>
        <taxon>Bacilli</taxon>
        <taxon>Bacillales</taxon>
        <taxon>Bacillaceae</taxon>
        <taxon>Halalkalibacillus</taxon>
    </lineage>
</organism>
<keyword evidence="3" id="KW-1185">Reference proteome</keyword>
<sequence>MFEHKIDEDLSLRLIEYGDEEEVFRLIDGARDYLREWLGFVDITKSVDDTKRFIDACKKGYADSKNKNVVILFRGEIVGVGGFNDLDWTNRIAKMGYWLSEKYQGQGIITRVARALTDYALDELKMNKVEIRAAEGNVKSRAVPERLGYVKEGRIRAAERLYDHYVDHIVYGMLAEEWKKGM</sequence>
<dbReference type="AlphaFoldDB" id="A0A2I0QUG2"/>
<dbReference type="EMBL" id="PJNH01000002">
    <property type="protein sequence ID" value="PKR77730.1"/>
    <property type="molecule type" value="Genomic_DNA"/>
</dbReference>
<dbReference type="Pfam" id="PF13302">
    <property type="entry name" value="Acetyltransf_3"/>
    <property type="match status" value="1"/>
</dbReference>
<dbReference type="Gene3D" id="3.40.630.30">
    <property type="match status" value="1"/>
</dbReference>
<dbReference type="SUPFAM" id="SSF55729">
    <property type="entry name" value="Acyl-CoA N-acyltransferases (Nat)"/>
    <property type="match status" value="1"/>
</dbReference>